<accession>A0A813KXA6</accession>
<proteinExistence type="predicted"/>
<comment type="caution">
    <text evidence="2">The sequence shown here is derived from an EMBL/GenBank/DDBJ whole genome shotgun (WGS) entry which is preliminary data.</text>
</comment>
<name>A0A813KXA6_POLGL</name>
<evidence type="ECO:0000313" key="2">
    <source>
        <dbReference type="EMBL" id="CAE8717159.1"/>
    </source>
</evidence>
<dbReference type="Proteomes" id="UP000626109">
    <property type="component" value="Unassembled WGS sequence"/>
</dbReference>
<organism evidence="2 3">
    <name type="scientific">Polarella glacialis</name>
    <name type="common">Dinoflagellate</name>
    <dbReference type="NCBI Taxonomy" id="89957"/>
    <lineage>
        <taxon>Eukaryota</taxon>
        <taxon>Sar</taxon>
        <taxon>Alveolata</taxon>
        <taxon>Dinophyceae</taxon>
        <taxon>Suessiales</taxon>
        <taxon>Suessiaceae</taxon>
        <taxon>Polarella</taxon>
    </lineage>
</organism>
<dbReference type="EMBL" id="CAJNNW010033110">
    <property type="protein sequence ID" value="CAE8717159.1"/>
    <property type="molecule type" value="Genomic_DNA"/>
</dbReference>
<protein>
    <submittedName>
        <fullName evidence="2">Uncharacterized protein</fullName>
    </submittedName>
</protein>
<evidence type="ECO:0000256" key="1">
    <source>
        <dbReference type="SAM" id="MobiDB-lite"/>
    </source>
</evidence>
<feature type="region of interest" description="Disordered" evidence="1">
    <location>
        <begin position="850"/>
        <end position="912"/>
    </location>
</feature>
<evidence type="ECO:0000313" key="3">
    <source>
        <dbReference type="Proteomes" id="UP000626109"/>
    </source>
</evidence>
<dbReference type="AlphaFoldDB" id="A0A813KXA6"/>
<reference evidence="2" key="1">
    <citation type="submission" date="2021-02" db="EMBL/GenBank/DDBJ databases">
        <authorList>
            <person name="Dougan E. K."/>
            <person name="Rhodes N."/>
            <person name="Thang M."/>
            <person name="Chan C."/>
        </authorList>
    </citation>
    <scope>NUCLEOTIDE SEQUENCE</scope>
</reference>
<sequence length="912" mass="99935">MGEFCGIPRAQGPETASDTTIIQLNLRMMVDDGMVWNRSDMTDDGQIVFVSRGCNGSIAPYYIERAFLNGVTADDVYSCGPNRGKAFATWERIQSQGTCKHLKCFAGRAVLRDNAVNQIMYFVEATILYPTDGEAALTVGSGRGSGASSSGGRQTNATGMTARELMDSRSGFFRALLRFYFLRSVDPCSHELNSEDKETLSDLLTSYTGLTDGEAALTVSGQEGSMWPWLKECLQRVLLIMHCIELNRQDVHMFQQVGDFRHGRRPEVRFYDKEWKRVLLEDYAEAPWSDGEYSDEEPFHEVPYWENVCPLMSVADTLDKCKPCIRQHGHMGACEGPNDERFLGVVKESAANGPASQLDFHVDAVRFMNEHSQAFATLPDGSKLGDLLDALTDLPSTDGQLQLIPHPGRYGSAALVSPKSALVMSGEVISKWQKECSQGYGRDVQPIRGLRHLVTDICQASTNSTVGIDMFVPCTFLMYKKLLHLMGLPEWHVWNQEDGFIQGAWRVPYLPNAEECLAVNAKRAFVEQTAWKSAETAGENDRWASAWHGTTWEALASILKSGKILGSDSSAGDRTLAGRDGVYCFPFDKRVKCEGYSPKRPLLPNWPRGASVIAELLVDRLYRVGKGGTVRGKPSGRKASTDQWTIQGEDNCVVVAVWFIMTSTANAAPPHWSDAIRFGWNPLEEINEEAGRFRNSVVSIPAWATYFTNWNIELIMPMTREPLKCFTGGCEKYAADLLDPIRGTAVTGCCPEHYDRQCDPNDPSCMERLAYQACFDIANGGEVAKTVNQVTVKLLQTGVHASTGAQPIARPSHMAARIQTREVGNAGGVWNGDGSKIAAANAAVPGSEGFAANKKEKDGNTIRPPPPPATRVPSEDRPKGGGGGKGSDLPSSSTKGGEKGRKKVGCQGWTSP</sequence>
<gene>
    <name evidence="2" type="ORF">PGLA2088_LOCUS39413</name>
</gene>